<dbReference type="Gene3D" id="3.30.460.10">
    <property type="entry name" value="Beta Polymerase, domain 2"/>
    <property type="match status" value="1"/>
</dbReference>
<proteinExistence type="inferred from homology"/>
<organism evidence="11">
    <name type="scientific">Salpingoeca rosetta (strain ATCC 50818 / BSB-021)</name>
    <dbReference type="NCBI Taxonomy" id="946362"/>
    <lineage>
        <taxon>Eukaryota</taxon>
        <taxon>Choanoflagellata</taxon>
        <taxon>Craspedida</taxon>
        <taxon>Salpingoecidae</taxon>
        <taxon>Salpingoeca</taxon>
    </lineage>
</organism>
<dbReference type="RefSeq" id="XP_004998234.1">
    <property type="nucleotide sequence ID" value="XM_004998177.1"/>
</dbReference>
<dbReference type="InParanoid" id="F2TXF0"/>
<dbReference type="eggNOG" id="KOG1906">
    <property type="taxonomic scope" value="Eukaryota"/>
</dbReference>
<feature type="domain" description="PAP-associated" evidence="8">
    <location>
        <begin position="280"/>
        <end position="337"/>
    </location>
</feature>
<dbReference type="Proteomes" id="UP000007799">
    <property type="component" value="Unassembled WGS sequence"/>
</dbReference>
<dbReference type="STRING" id="946362.F2TXF0"/>
<dbReference type="Gene3D" id="1.10.1410.10">
    <property type="match status" value="1"/>
</dbReference>
<evidence type="ECO:0000256" key="2">
    <source>
        <dbReference type="ARBA" id="ARBA00008593"/>
    </source>
</evidence>
<evidence type="ECO:0000256" key="1">
    <source>
        <dbReference type="ARBA" id="ARBA00001936"/>
    </source>
</evidence>
<evidence type="ECO:0000259" key="8">
    <source>
        <dbReference type="Pfam" id="PF03828"/>
    </source>
</evidence>
<accession>F2TXF0</accession>
<dbReference type="GO" id="GO:1990817">
    <property type="term" value="F:poly(A) RNA polymerase activity"/>
    <property type="evidence" value="ECO:0007669"/>
    <property type="project" value="UniProtKB-EC"/>
</dbReference>
<evidence type="ECO:0000256" key="4">
    <source>
        <dbReference type="ARBA" id="ARBA00022679"/>
    </source>
</evidence>
<dbReference type="FunCoup" id="F2TXF0">
    <property type="interactions" value="1575"/>
</dbReference>
<evidence type="ECO:0000256" key="5">
    <source>
        <dbReference type="ARBA" id="ARBA00022723"/>
    </source>
</evidence>
<evidence type="ECO:0000259" key="9">
    <source>
        <dbReference type="Pfam" id="PF22600"/>
    </source>
</evidence>
<dbReference type="GO" id="GO:0031499">
    <property type="term" value="C:TRAMP complex"/>
    <property type="evidence" value="ECO:0007669"/>
    <property type="project" value="TreeGrafter"/>
</dbReference>
<dbReference type="InterPro" id="IPR043519">
    <property type="entry name" value="NT_sf"/>
</dbReference>
<keyword evidence="6" id="KW-0460">Magnesium</keyword>
<keyword evidence="11" id="KW-1185">Reference proteome</keyword>
<dbReference type="InterPro" id="IPR002058">
    <property type="entry name" value="PAP_assoc"/>
</dbReference>
<evidence type="ECO:0000313" key="11">
    <source>
        <dbReference type="Proteomes" id="UP000007799"/>
    </source>
</evidence>
<dbReference type="EC" id="2.7.7.19" evidence="3"/>
<feature type="domain" description="Poly(A) RNA polymerase mitochondrial-like central palm" evidence="9">
    <location>
        <begin position="97"/>
        <end position="215"/>
    </location>
</feature>
<dbReference type="PANTHER" id="PTHR23092">
    <property type="entry name" value="POLY(A) RNA POLYMERASE"/>
    <property type="match status" value="1"/>
</dbReference>
<dbReference type="GO" id="GO:0046872">
    <property type="term" value="F:metal ion binding"/>
    <property type="evidence" value="ECO:0007669"/>
    <property type="project" value="UniProtKB-KW"/>
</dbReference>
<dbReference type="GeneID" id="16078830"/>
<dbReference type="GO" id="GO:0043634">
    <property type="term" value="P:polyadenylation-dependent ncRNA catabolic process"/>
    <property type="evidence" value="ECO:0007669"/>
    <property type="project" value="TreeGrafter"/>
</dbReference>
<sequence>MMLNDFVPLTVDADEGGAEPSTKRSKGKGSPKQRHGKHDKDDRKRKKHRNARQGEGQHQDRRHKKRDAKHKDQQGDDEDDPYPWCTRKYSKIPSIALHQEIVDFHKYMEPMKEEVTLRRAFVDRVKEVILGLWPKAEVTVFGSFNTGLYLPTSDIDVVVFGDWAVPPLQTLARALRQVNIPDKMEVIAKARVPIVKFRDKVTNLWMDISFNQPSGPQDSINVKKWKTQYRGLVPLVLIIKQFLLQRGLNEPFSGGIGSYAVFLLVMSFLQRRPLTSPTPNFGVLLIEFFELYGLHFNFYDVGISVRGTGKYFPKTGRWSGRRQREIMSIENPRDPSHDVTGNAFATPMIREAFQHAYFVLTSNMHEKRPKKYQRPQSLLGQIVQVDQDTTTYRQWVKQFVVDEHGPVNDETATVEEAEEEIMVLE</sequence>
<dbReference type="GO" id="GO:0005730">
    <property type="term" value="C:nucleolus"/>
    <property type="evidence" value="ECO:0007669"/>
    <property type="project" value="TreeGrafter"/>
</dbReference>
<comment type="similarity">
    <text evidence="2">Belongs to the DNA polymerase type-B-like family.</text>
</comment>
<protein>
    <recommendedName>
        <fullName evidence="3">polynucleotide adenylyltransferase</fullName>
        <ecNumber evidence="3">2.7.7.19</ecNumber>
    </recommendedName>
</protein>
<reference evidence="10" key="1">
    <citation type="submission" date="2009-08" db="EMBL/GenBank/DDBJ databases">
        <title>Annotation of Salpingoeca rosetta.</title>
        <authorList>
            <consortium name="The Broad Institute Genome Sequencing Platform"/>
            <person name="Russ C."/>
            <person name="Cuomo C."/>
            <person name="Burger G."/>
            <person name="Gray M.W."/>
            <person name="Holland P.W.H."/>
            <person name="King N."/>
            <person name="Lang F.B.F."/>
            <person name="Roger A.J."/>
            <person name="Ruiz-Trillo I."/>
            <person name="Young S.K."/>
            <person name="Zeng Q."/>
            <person name="Gargeya S."/>
            <person name="Alvarado L."/>
            <person name="Berlin A."/>
            <person name="Chapman S.B."/>
            <person name="Chen Z."/>
            <person name="Freedman E."/>
            <person name="Gellesch M."/>
            <person name="Goldberg J."/>
            <person name="Griggs A."/>
            <person name="Gujja S."/>
            <person name="Heilman E."/>
            <person name="Heiman D."/>
            <person name="Howarth C."/>
            <person name="Mehta T."/>
            <person name="Neiman D."/>
            <person name="Pearson M."/>
            <person name="Roberts A."/>
            <person name="Saif S."/>
            <person name="Shea T."/>
            <person name="Shenoy N."/>
            <person name="Sisk P."/>
            <person name="Stolte C."/>
            <person name="Sykes S."/>
            <person name="White J."/>
            <person name="Yandava C."/>
            <person name="Haas B."/>
            <person name="Nusbaum C."/>
            <person name="Birren B."/>
        </authorList>
    </citation>
    <scope>NUCLEOTIDE SEQUENCE [LARGE SCALE GENOMIC DNA]</scope>
    <source>
        <strain evidence="10">ATCC 50818</strain>
    </source>
</reference>
<keyword evidence="4" id="KW-0808">Transferase</keyword>
<dbReference type="GO" id="GO:0031123">
    <property type="term" value="P:RNA 3'-end processing"/>
    <property type="evidence" value="ECO:0007669"/>
    <property type="project" value="TreeGrafter"/>
</dbReference>
<dbReference type="InterPro" id="IPR054708">
    <property type="entry name" value="MTPAP-like_central"/>
</dbReference>
<keyword evidence="5" id="KW-0479">Metal-binding</keyword>
<feature type="compositionally biased region" description="Basic residues" evidence="7">
    <location>
        <begin position="23"/>
        <end position="51"/>
    </location>
</feature>
<dbReference type="EMBL" id="GL832956">
    <property type="protein sequence ID" value="EGD76059.1"/>
    <property type="molecule type" value="Genomic_DNA"/>
</dbReference>
<comment type="cofactor">
    <cofactor evidence="1">
        <name>Mn(2+)</name>
        <dbReference type="ChEBI" id="CHEBI:29035"/>
    </cofactor>
</comment>
<evidence type="ECO:0000256" key="6">
    <source>
        <dbReference type="ARBA" id="ARBA00022842"/>
    </source>
</evidence>
<dbReference type="SUPFAM" id="SSF81301">
    <property type="entry name" value="Nucleotidyltransferase"/>
    <property type="match status" value="1"/>
</dbReference>
<dbReference type="Pfam" id="PF03828">
    <property type="entry name" value="PAP_assoc"/>
    <property type="match status" value="1"/>
</dbReference>
<name>F2TXF0_SALR5</name>
<dbReference type="CDD" id="cd05402">
    <property type="entry name" value="NT_PAP_TUTase"/>
    <property type="match status" value="1"/>
</dbReference>
<dbReference type="OrthoDB" id="273917at2759"/>
<evidence type="ECO:0000313" key="10">
    <source>
        <dbReference type="EMBL" id="EGD76059.1"/>
    </source>
</evidence>
<dbReference type="AlphaFoldDB" id="F2TXF0"/>
<evidence type="ECO:0000256" key="3">
    <source>
        <dbReference type="ARBA" id="ARBA00012388"/>
    </source>
</evidence>
<evidence type="ECO:0000256" key="7">
    <source>
        <dbReference type="SAM" id="MobiDB-lite"/>
    </source>
</evidence>
<feature type="region of interest" description="Disordered" evidence="7">
    <location>
        <begin position="1"/>
        <end position="83"/>
    </location>
</feature>
<dbReference type="GO" id="GO:0003729">
    <property type="term" value="F:mRNA binding"/>
    <property type="evidence" value="ECO:0007669"/>
    <property type="project" value="TreeGrafter"/>
</dbReference>
<dbReference type="SUPFAM" id="SSF81631">
    <property type="entry name" value="PAP/OAS1 substrate-binding domain"/>
    <property type="match status" value="1"/>
</dbReference>
<gene>
    <name evidence="10" type="ORF">PTSG_00768</name>
</gene>
<dbReference type="KEGG" id="sre:PTSG_00768"/>
<dbReference type="OMA" id="LIGWLEM"/>
<dbReference type="Pfam" id="PF22600">
    <property type="entry name" value="MTPAP-like_central"/>
    <property type="match status" value="1"/>
</dbReference>
<dbReference type="PANTHER" id="PTHR23092:SF15">
    <property type="entry name" value="INACTIVE NON-CANONICAL POLY(A) RNA POLYMERASE PROTEIN TRF4-2-RELATED"/>
    <property type="match status" value="1"/>
</dbReference>
<dbReference type="FunFam" id="3.30.460.10:FF:000006">
    <property type="entry name" value="non-canonical poly(A) RNA polymerase PAPD5"/>
    <property type="match status" value="1"/>
</dbReference>
<dbReference type="InterPro" id="IPR045862">
    <property type="entry name" value="Trf4-like"/>
</dbReference>